<protein>
    <submittedName>
        <fullName evidence="3">Intronic endonuclease</fullName>
    </submittedName>
</protein>
<dbReference type="AlphaFoldDB" id="Q33639"/>
<reference evidence="3" key="1">
    <citation type="journal article" date="1997" name="Gene">
        <title>DNA sequence and secondary structure of the mitochondrial small subunit ribosomal RNA coding region including a group-IC2 intron from the cultivated basidiomycete Agrocybe aegerita.</title>
        <authorList>
            <person name="Gonzalez P."/>
            <person name="Barroso G."/>
            <person name="Labarere J."/>
        </authorList>
    </citation>
    <scope>NUCLEOTIDE SEQUENCE</scope>
    <source>
        <strain evidence="3">SM47</strain>
    </source>
</reference>
<keyword evidence="3" id="KW-0540">Nuclease</keyword>
<dbReference type="Gene3D" id="3.10.28.10">
    <property type="entry name" value="Homing endonucleases"/>
    <property type="match status" value="2"/>
</dbReference>
<feature type="domain" description="Homing endonuclease LAGLIDADG" evidence="2">
    <location>
        <begin position="269"/>
        <end position="390"/>
    </location>
</feature>
<dbReference type="PANTHER" id="PTHR36181:SF4">
    <property type="entry name" value="LAGLIDADG ENDONUCLEASE"/>
    <property type="match status" value="1"/>
</dbReference>
<keyword evidence="3" id="KW-0496">Mitochondrion</keyword>
<accession>Q33639</accession>
<keyword evidence="3" id="KW-0255">Endonuclease</keyword>
<organism evidence="3">
    <name type="scientific">Cyclocybe aegerita</name>
    <name type="common">Black poplar mushroom</name>
    <name type="synonym">Agrocybe aegerita</name>
    <dbReference type="NCBI Taxonomy" id="1973307"/>
    <lineage>
        <taxon>Eukaryota</taxon>
        <taxon>Fungi</taxon>
        <taxon>Dikarya</taxon>
        <taxon>Basidiomycota</taxon>
        <taxon>Agaricomycotina</taxon>
        <taxon>Agaricomycetes</taxon>
        <taxon>Agaricomycetidae</taxon>
        <taxon>Agaricales</taxon>
        <taxon>Agaricineae</taxon>
        <taxon>Bolbitiaceae</taxon>
        <taxon>Cyclocybe</taxon>
    </lineage>
</organism>
<evidence type="ECO:0000256" key="1">
    <source>
        <dbReference type="ARBA" id="ARBA00002670"/>
    </source>
</evidence>
<feature type="domain" description="Homing endonuclease LAGLIDADG" evidence="2">
    <location>
        <begin position="112"/>
        <end position="211"/>
    </location>
</feature>
<comment type="function">
    <text evidence="1">Mitochondrial DNA endonuclease involved in intron homing.</text>
</comment>
<dbReference type="EMBL" id="U54637">
    <property type="protein sequence ID" value="AAB50391.1"/>
    <property type="molecule type" value="Genomic_DNA"/>
</dbReference>
<evidence type="ECO:0000259" key="2">
    <source>
        <dbReference type="Pfam" id="PF00961"/>
    </source>
</evidence>
<evidence type="ECO:0000313" key="3">
    <source>
        <dbReference type="EMBL" id="AAB50391.1"/>
    </source>
</evidence>
<dbReference type="SUPFAM" id="SSF55608">
    <property type="entry name" value="Homing endonucleases"/>
    <property type="match status" value="2"/>
</dbReference>
<dbReference type="InterPro" id="IPR004860">
    <property type="entry name" value="LAGLIDADG_dom"/>
</dbReference>
<dbReference type="Pfam" id="PF00961">
    <property type="entry name" value="LAGLIDADG_1"/>
    <property type="match status" value="2"/>
</dbReference>
<keyword evidence="3" id="KW-0378">Hydrolase</keyword>
<sequence length="406" mass="47007">MIPSYIRKGISGWTNPSGKVISHKMSESEIGYRGSKSKYLLNKKPIQIKNKCFVKEQRADGSWFFNKNLGAASNGFEETINLDLAKQLLNKTRSYSTSNSPIQIFPINPWFITGFTDAEGSFMVSITKNENSKLKWGIYPSFAIHIHNKDISLLNQIQKTLGVGNVRKNSKTTALFRVDNLKELQVIINHFDKYPLVSFKASDYIIFKKCYNLIMQKQHLTQKGFEEILSLKYKLNKGLPDNLKKTFPHIIPIERPEYIFINIPNPYWISGFASGDSTFSVSIENSNNKLGKRVRLIFGTCLHIRDKELLIGMANYFYNSFENLNKSVLNKQNKLSDSIEHKYKYNYDSPTTSLLQIKKYSDIRDIIIPFFNKYPILGVKHLDFYDFKLISNLIDNKEHLTQDRFK</sequence>
<geneLocation type="mitochondrion" evidence="3"/>
<dbReference type="PANTHER" id="PTHR36181">
    <property type="entry name" value="INTRON-ENCODED ENDONUCLEASE AI3-RELATED"/>
    <property type="match status" value="1"/>
</dbReference>
<name>Q33639_CYCAE</name>
<dbReference type="GO" id="GO:0004519">
    <property type="term" value="F:endonuclease activity"/>
    <property type="evidence" value="ECO:0007669"/>
    <property type="project" value="UniProtKB-KW"/>
</dbReference>
<proteinExistence type="predicted"/>
<dbReference type="GO" id="GO:0005739">
    <property type="term" value="C:mitochondrion"/>
    <property type="evidence" value="ECO:0007669"/>
    <property type="project" value="UniProtKB-ARBA"/>
</dbReference>
<dbReference type="InterPro" id="IPR027434">
    <property type="entry name" value="Homing_endonucl"/>
</dbReference>
<dbReference type="InterPro" id="IPR051289">
    <property type="entry name" value="LAGLIDADG_Endonuclease"/>
</dbReference>